<evidence type="ECO:0000256" key="6">
    <source>
        <dbReference type="ARBA" id="ARBA00022900"/>
    </source>
</evidence>
<dbReference type="SUPFAM" id="SSF55399">
    <property type="entry name" value="Subtilisin inhibitor"/>
    <property type="match status" value="1"/>
</dbReference>
<dbReference type="RefSeq" id="WP_063839084.1">
    <property type="nucleotide sequence ID" value="NZ_CP009313.1"/>
</dbReference>
<dbReference type="GO" id="GO:0005576">
    <property type="term" value="C:extracellular region"/>
    <property type="evidence" value="ECO:0007669"/>
    <property type="project" value="UniProtKB-SubCell"/>
</dbReference>
<feature type="region of interest" description="Disordered" evidence="9">
    <location>
        <begin position="132"/>
        <end position="167"/>
    </location>
</feature>
<evidence type="ECO:0000256" key="5">
    <source>
        <dbReference type="ARBA" id="ARBA00022690"/>
    </source>
</evidence>
<keyword evidence="10" id="KW-0732">Signal</keyword>
<keyword evidence="11" id="KW-0378">Hydrolase</keyword>
<dbReference type="KEGG" id="snq:CP978_26400"/>
<comment type="subcellular location">
    <subcellularLocation>
        <location evidence="1">Secreted</location>
    </subcellularLocation>
</comment>
<dbReference type="InterPro" id="IPR023549">
    <property type="entry name" value="Subtilisin_inhibitor"/>
</dbReference>
<sequence length="167" mass="17920">MTKTTLALRGALLAAAVLTLSAPAPALARPAEVGNWLYLTLSKGDALTRDVRGTLLMCDPPQGHPRAARACAELAAAQGDVDRIPPEQTICPMIYAPVSVSARGEWDGRHVEYEHTFANACDLTARTGAVFALSEEQEQEQEQDQDGARAQEQGTDMAMPGPQDLRH</sequence>
<keyword evidence="11" id="KW-0645">Protease</keyword>
<keyword evidence="7" id="KW-1015">Disulfide bond</keyword>
<name>A0A5P2WBC5_9ACTN</name>
<keyword evidence="5 8" id="KW-0646">Protease inhibitor</keyword>
<evidence type="ECO:0000256" key="3">
    <source>
        <dbReference type="ARBA" id="ARBA00011738"/>
    </source>
</evidence>
<gene>
    <name evidence="11" type="ORF">CP978_26400</name>
</gene>
<evidence type="ECO:0000256" key="10">
    <source>
        <dbReference type="SAM" id="SignalP"/>
    </source>
</evidence>
<comment type="similarity">
    <text evidence="2 8">Belongs to the protease inhibitor I16 (SSI) family.</text>
</comment>
<dbReference type="InterPro" id="IPR036819">
    <property type="entry name" value="Subtilisin_inhibitor-like_sf"/>
</dbReference>
<dbReference type="GO" id="GO:0004867">
    <property type="term" value="F:serine-type endopeptidase inhibitor activity"/>
    <property type="evidence" value="ECO:0007669"/>
    <property type="project" value="UniProtKB-KW"/>
</dbReference>
<keyword evidence="6 8" id="KW-0722">Serine protease inhibitor</keyword>
<evidence type="ECO:0000256" key="2">
    <source>
        <dbReference type="ARBA" id="ARBA00010472"/>
    </source>
</evidence>
<feature type="chain" id="PRO_5043635655" evidence="10">
    <location>
        <begin position="29"/>
        <end position="167"/>
    </location>
</feature>
<dbReference type="GO" id="GO:0006508">
    <property type="term" value="P:proteolysis"/>
    <property type="evidence" value="ECO:0007669"/>
    <property type="project" value="UniProtKB-KW"/>
</dbReference>
<dbReference type="Pfam" id="PF00720">
    <property type="entry name" value="SSI"/>
    <property type="match status" value="1"/>
</dbReference>
<dbReference type="EMBL" id="CP023747">
    <property type="protein sequence ID" value="QEV41617.1"/>
    <property type="molecule type" value="Genomic_DNA"/>
</dbReference>
<organism evidence="11 12">
    <name type="scientific">Streptomyces nodosus</name>
    <dbReference type="NCBI Taxonomy" id="40318"/>
    <lineage>
        <taxon>Bacteria</taxon>
        <taxon>Bacillati</taxon>
        <taxon>Actinomycetota</taxon>
        <taxon>Actinomycetes</taxon>
        <taxon>Kitasatosporales</taxon>
        <taxon>Streptomycetaceae</taxon>
        <taxon>Streptomyces</taxon>
    </lineage>
</organism>
<evidence type="ECO:0000256" key="7">
    <source>
        <dbReference type="ARBA" id="ARBA00023157"/>
    </source>
</evidence>
<feature type="compositionally biased region" description="Acidic residues" evidence="9">
    <location>
        <begin position="135"/>
        <end position="145"/>
    </location>
</feature>
<dbReference type="PRINTS" id="PR00294">
    <property type="entry name" value="SSBTLNINHBTR"/>
</dbReference>
<evidence type="ECO:0000256" key="4">
    <source>
        <dbReference type="ARBA" id="ARBA00022525"/>
    </source>
</evidence>
<dbReference type="Proteomes" id="UP000325763">
    <property type="component" value="Chromosome"/>
</dbReference>
<dbReference type="InterPro" id="IPR000691">
    <property type="entry name" value="Prot_inh_I16_SSI"/>
</dbReference>
<dbReference type="GO" id="GO:0008233">
    <property type="term" value="F:peptidase activity"/>
    <property type="evidence" value="ECO:0007669"/>
    <property type="project" value="UniProtKB-KW"/>
</dbReference>
<evidence type="ECO:0000256" key="8">
    <source>
        <dbReference type="RuleBase" id="RU003471"/>
    </source>
</evidence>
<protein>
    <submittedName>
        <fullName evidence="11">Serine protease</fullName>
    </submittedName>
</protein>
<dbReference type="OrthoDB" id="4567948at2"/>
<dbReference type="AlphaFoldDB" id="A0A5P2WBC5"/>
<comment type="subunit">
    <text evidence="3">Homodimer.</text>
</comment>
<dbReference type="PROSITE" id="PS00999">
    <property type="entry name" value="SSI"/>
    <property type="match status" value="1"/>
</dbReference>
<evidence type="ECO:0000256" key="1">
    <source>
        <dbReference type="ARBA" id="ARBA00004613"/>
    </source>
</evidence>
<evidence type="ECO:0000313" key="12">
    <source>
        <dbReference type="Proteomes" id="UP000325763"/>
    </source>
</evidence>
<feature type="signal peptide" evidence="10">
    <location>
        <begin position="1"/>
        <end position="28"/>
    </location>
</feature>
<keyword evidence="4" id="KW-0964">Secreted</keyword>
<proteinExistence type="inferred from homology"/>
<reference evidence="11 12" key="1">
    <citation type="submission" date="2017-09" db="EMBL/GenBank/DDBJ databases">
        <title>Streptomyces genome completion.</title>
        <authorList>
            <person name="Lee N."/>
            <person name="Cho B.-K."/>
        </authorList>
    </citation>
    <scope>NUCLEOTIDE SEQUENCE [LARGE SCALE GENOMIC DNA]</scope>
    <source>
        <strain evidence="11 12">ATCC 14899</strain>
    </source>
</reference>
<dbReference type="Gene3D" id="3.30.350.10">
    <property type="entry name" value="Subtilisin inhibitor-like"/>
    <property type="match status" value="1"/>
</dbReference>
<evidence type="ECO:0000256" key="9">
    <source>
        <dbReference type="SAM" id="MobiDB-lite"/>
    </source>
</evidence>
<dbReference type="InterPro" id="IPR020054">
    <property type="entry name" value="Prot_inh_SSI_I16_CS"/>
</dbReference>
<evidence type="ECO:0000313" key="11">
    <source>
        <dbReference type="EMBL" id="QEV41617.1"/>
    </source>
</evidence>
<accession>A0A5P2WBC5</accession>